<evidence type="ECO:0000313" key="12">
    <source>
        <dbReference type="EMBL" id="TWH64101.1"/>
    </source>
</evidence>
<dbReference type="Pfam" id="PF00672">
    <property type="entry name" value="HAMP"/>
    <property type="match status" value="1"/>
</dbReference>
<dbReference type="PANTHER" id="PTHR43531">
    <property type="entry name" value="PROTEIN ICFG"/>
    <property type="match status" value="1"/>
</dbReference>
<accession>A0A562HZC9</accession>
<comment type="similarity">
    <text evidence="7">Belongs to the methyl-accepting chemotaxis (MCP) protein family.</text>
</comment>
<evidence type="ECO:0000256" key="4">
    <source>
        <dbReference type="ARBA" id="ARBA00022989"/>
    </source>
</evidence>
<protein>
    <submittedName>
        <fullName evidence="12">Methyl-accepting chemotaxis sensory transducer with Cache sensor</fullName>
    </submittedName>
</protein>
<reference evidence="12 13" key="1">
    <citation type="submission" date="2019-07" db="EMBL/GenBank/DDBJ databases">
        <title>Genomic Encyclopedia of Type Strains, Phase I: the one thousand microbial genomes (KMG-I) project.</title>
        <authorList>
            <person name="Kyrpides N."/>
        </authorList>
    </citation>
    <scope>NUCLEOTIDE SEQUENCE [LARGE SCALE GENOMIC DNA]</scope>
    <source>
        <strain evidence="12 13">DSM 375</strain>
    </source>
</reference>
<evidence type="ECO:0000256" key="8">
    <source>
        <dbReference type="PROSITE-ProRule" id="PRU00284"/>
    </source>
</evidence>
<dbReference type="SUPFAM" id="SSF158472">
    <property type="entry name" value="HAMP domain-like"/>
    <property type="match status" value="1"/>
</dbReference>
<dbReference type="GO" id="GO:0006935">
    <property type="term" value="P:chemotaxis"/>
    <property type="evidence" value="ECO:0007669"/>
    <property type="project" value="UniProtKB-KW"/>
</dbReference>
<dbReference type="Gene3D" id="3.30.450.20">
    <property type="entry name" value="PAS domain"/>
    <property type="match status" value="1"/>
</dbReference>
<dbReference type="AlphaFoldDB" id="A0A562HZC9"/>
<gene>
    <name evidence="12" type="ORF">LX59_02778</name>
</gene>
<evidence type="ECO:0000256" key="7">
    <source>
        <dbReference type="ARBA" id="ARBA00029447"/>
    </source>
</evidence>
<dbReference type="CDD" id="cd12913">
    <property type="entry name" value="PDC1_MCP_like"/>
    <property type="match status" value="1"/>
</dbReference>
<evidence type="ECO:0000256" key="5">
    <source>
        <dbReference type="ARBA" id="ARBA00023136"/>
    </source>
</evidence>
<feature type="domain" description="HAMP" evidence="11">
    <location>
        <begin position="379"/>
        <end position="431"/>
    </location>
</feature>
<feature type="domain" description="Methyl-accepting transducer" evidence="10">
    <location>
        <begin position="475"/>
        <end position="704"/>
    </location>
</feature>
<evidence type="ECO:0000313" key="13">
    <source>
        <dbReference type="Proteomes" id="UP000319627"/>
    </source>
</evidence>
<dbReference type="OrthoDB" id="2489132at2"/>
<dbReference type="Gene3D" id="1.10.287.950">
    <property type="entry name" value="Methyl-accepting chemotaxis protein"/>
    <property type="match status" value="1"/>
</dbReference>
<dbReference type="Gene3D" id="6.10.340.10">
    <property type="match status" value="1"/>
</dbReference>
<name>A0A562HZC9_9GAMM</name>
<dbReference type="GO" id="GO:0005886">
    <property type="term" value="C:plasma membrane"/>
    <property type="evidence" value="ECO:0007669"/>
    <property type="project" value="TreeGrafter"/>
</dbReference>
<proteinExistence type="inferred from homology"/>
<dbReference type="CDD" id="cd11386">
    <property type="entry name" value="MCP_signal"/>
    <property type="match status" value="1"/>
</dbReference>
<organism evidence="12 13">
    <name type="scientific">Azomonas agilis</name>
    <dbReference type="NCBI Taxonomy" id="116849"/>
    <lineage>
        <taxon>Bacteria</taxon>
        <taxon>Pseudomonadati</taxon>
        <taxon>Pseudomonadota</taxon>
        <taxon>Gammaproteobacteria</taxon>
        <taxon>Pseudomonadales</taxon>
        <taxon>Pseudomonadaceae</taxon>
        <taxon>Azomonas</taxon>
    </lineage>
</organism>
<dbReference type="FunFam" id="1.10.287.950:FF:000001">
    <property type="entry name" value="Methyl-accepting chemotaxis sensory transducer"/>
    <property type="match status" value="1"/>
</dbReference>
<evidence type="ECO:0000256" key="9">
    <source>
        <dbReference type="SAM" id="Phobius"/>
    </source>
</evidence>
<dbReference type="PROSITE" id="PS50885">
    <property type="entry name" value="HAMP"/>
    <property type="match status" value="1"/>
</dbReference>
<sequence length="726" mass="77747">MQLRSIQQKIAVAGGLCLVVAIGLLIAFGVYSNTNSQALVVARVSSQVEKDSLQSLQNLGGRYAGEIRARFDVALDAARTLAQTFAVSKMAAPESGDLRLGRSQINAVLLNVLRSNPDFNGTYSCWEPDAVDGADSQFRTGRDGNNAVTGRFTPYWTRGADGHIAVQPLVEYDTRDTHPNGVLKGGWYIGPQETRKESVLGPLPYIVQGKPVWLATLSVPIIAGGRFLGVAGTDYNLNFVQRLSEEVSQQLFQGQGAVSILSDQGLIIADSRQPQLIGQPFSRLQTADAERGLKAVQAGESLARITSDGQVEVFSPIVLGRTGKPWSVLLRLHKDVVLQEAQVLAREMSQHSQSSLVLQILSGVVVALLASAVLWWLARSLADPIRRAALLAGSIQRGDFSGRLRHASVDEVGLLSASLDRMAESLEAQALLAERISQGDLNLEVKLASDQDQLGLALRRMVDNLNRLVAQVQGGAGQITTKASEVRHLSEELALGATGSASAVTQIGATIQQMAAQISQSSKNASRARDLSCESEHLAQNGNRLMQGLKEAMQEIDRSGQDITRIIKTIEEIAAQTNLLALNAAIEAARAGEHGRGFAVVADEVRHLAARSGEAAQQTALLIQTSSERSVRGMALTDETGQALESIVQGATQVSQLVSEIAEAAQQQASGIEQVSQAINQIDSVTHQNSRHSEASTQAAQELTGQAEQLNVLVGQFRVRPQRYSA</sequence>
<dbReference type="GO" id="GO:0004888">
    <property type="term" value="F:transmembrane signaling receptor activity"/>
    <property type="evidence" value="ECO:0007669"/>
    <property type="project" value="TreeGrafter"/>
</dbReference>
<evidence type="ECO:0000259" key="10">
    <source>
        <dbReference type="PROSITE" id="PS50111"/>
    </source>
</evidence>
<dbReference type="GO" id="GO:0007165">
    <property type="term" value="P:signal transduction"/>
    <property type="evidence" value="ECO:0007669"/>
    <property type="project" value="UniProtKB-KW"/>
</dbReference>
<keyword evidence="2" id="KW-0145">Chemotaxis</keyword>
<dbReference type="InterPro" id="IPR004089">
    <property type="entry name" value="MCPsignal_dom"/>
</dbReference>
<dbReference type="PROSITE" id="PS50111">
    <property type="entry name" value="CHEMOTAXIS_TRANSDUC_2"/>
    <property type="match status" value="1"/>
</dbReference>
<comment type="subcellular location">
    <subcellularLocation>
        <location evidence="1">Membrane</location>
        <topology evidence="1">Multi-pass membrane protein</topology>
    </subcellularLocation>
</comment>
<dbReference type="InterPro" id="IPR051310">
    <property type="entry name" value="MCP_chemotaxis"/>
</dbReference>
<evidence type="ECO:0000259" key="11">
    <source>
        <dbReference type="PROSITE" id="PS50885"/>
    </source>
</evidence>
<dbReference type="EMBL" id="VLKG01000013">
    <property type="protein sequence ID" value="TWH64101.1"/>
    <property type="molecule type" value="Genomic_DNA"/>
</dbReference>
<dbReference type="Proteomes" id="UP000319627">
    <property type="component" value="Unassembled WGS sequence"/>
</dbReference>
<evidence type="ECO:0000256" key="2">
    <source>
        <dbReference type="ARBA" id="ARBA00022500"/>
    </source>
</evidence>
<evidence type="ECO:0000256" key="6">
    <source>
        <dbReference type="ARBA" id="ARBA00023224"/>
    </source>
</evidence>
<dbReference type="SMART" id="SM00283">
    <property type="entry name" value="MA"/>
    <property type="match status" value="1"/>
</dbReference>
<evidence type="ECO:0000256" key="3">
    <source>
        <dbReference type="ARBA" id="ARBA00022692"/>
    </source>
</evidence>
<dbReference type="Pfam" id="PF00015">
    <property type="entry name" value="MCPsignal"/>
    <property type="match status" value="1"/>
</dbReference>
<feature type="transmembrane region" description="Helical" evidence="9">
    <location>
        <begin position="356"/>
        <end position="377"/>
    </location>
</feature>
<comment type="caution">
    <text evidence="12">The sequence shown here is derived from an EMBL/GenBank/DDBJ whole genome shotgun (WGS) entry which is preliminary data.</text>
</comment>
<dbReference type="PANTHER" id="PTHR43531:SF11">
    <property type="entry name" value="METHYL-ACCEPTING CHEMOTAXIS PROTEIN 3"/>
    <property type="match status" value="1"/>
</dbReference>
<dbReference type="CDD" id="cd06225">
    <property type="entry name" value="HAMP"/>
    <property type="match status" value="1"/>
</dbReference>
<dbReference type="RefSeq" id="WP_144572866.1">
    <property type="nucleotide sequence ID" value="NZ_VLKG01000013.1"/>
</dbReference>
<dbReference type="SUPFAM" id="SSF58104">
    <property type="entry name" value="Methyl-accepting chemotaxis protein (MCP) signaling domain"/>
    <property type="match status" value="1"/>
</dbReference>
<evidence type="ECO:0000256" key="1">
    <source>
        <dbReference type="ARBA" id="ARBA00004141"/>
    </source>
</evidence>
<keyword evidence="3 9" id="KW-0812">Transmembrane</keyword>
<dbReference type="InterPro" id="IPR003660">
    <property type="entry name" value="HAMP_dom"/>
</dbReference>
<keyword evidence="5 9" id="KW-0472">Membrane</keyword>
<keyword evidence="13" id="KW-1185">Reference proteome</keyword>
<feature type="transmembrane region" description="Helical" evidence="9">
    <location>
        <begin position="12"/>
        <end position="31"/>
    </location>
</feature>
<dbReference type="SMART" id="SM00304">
    <property type="entry name" value="HAMP"/>
    <property type="match status" value="1"/>
</dbReference>
<keyword evidence="6 8" id="KW-0807">Transducer</keyword>
<keyword evidence="4 9" id="KW-1133">Transmembrane helix</keyword>